<proteinExistence type="inferred from homology"/>
<reference evidence="10 11" key="1">
    <citation type="submission" date="2024-01" db="EMBL/GenBank/DDBJ databases">
        <title>The genome of the rayed Mediterranean limpet Patella caerulea (Linnaeus, 1758).</title>
        <authorList>
            <person name="Anh-Thu Weber A."/>
            <person name="Halstead-Nussloch G."/>
        </authorList>
    </citation>
    <scope>NUCLEOTIDE SEQUENCE [LARGE SCALE GENOMIC DNA]</scope>
    <source>
        <strain evidence="10">AATW-2023a</strain>
        <tissue evidence="10">Whole specimen</tissue>
    </source>
</reference>
<evidence type="ECO:0000256" key="8">
    <source>
        <dbReference type="RuleBase" id="RU003732"/>
    </source>
</evidence>
<dbReference type="PANTHER" id="PTHR11616">
    <property type="entry name" value="SODIUM/CHLORIDE DEPENDENT TRANSPORTER"/>
    <property type="match status" value="1"/>
</dbReference>
<evidence type="ECO:0000256" key="7">
    <source>
        <dbReference type="PIRSR" id="PIRSR600175-2"/>
    </source>
</evidence>
<evidence type="ECO:0000256" key="5">
    <source>
        <dbReference type="ARBA" id="ARBA00023136"/>
    </source>
</evidence>
<feature type="binding site" evidence="6">
    <location>
        <position position="386"/>
    </location>
    <ligand>
        <name>Na(+)</name>
        <dbReference type="ChEBI" id="CHEBI:29101"/>
        <label>1</label>
    </ligand>
</feature>
<accession>A0AAN8PE77</accession>
<feature type="binding site" evidence="6">
    <location>
        <position position="286"/>
    </location>
    <ligand>
        <name>Na(+)</name>
        <dbReference type="ChEBI" id="CHEBI:29101"/>
        <label>1</label>
    </ligand>
</feature>
<keyword evidence="11" id="KW-1185">Reference proteome</keyword>
<dbReference type="SUPFAM" id="SSF161070">
    <property type="entry name" value="SNF-like"/>
    <property type="match status" value="1"/>
</dbReference>
<feature type="transmembrane region" description="Helical" evidence="9">
    <location>
        <begin position="362"/>
        <end position="383"/>
    </location>
</feature>
<keyword evidence="6" id="KW-0479">Metal-binding</keyword>
<protein>
    <recommendedName>
        <fullName evidence="8">Transporter</fullName>
    </recommendedName>
</protein>
<evidence type="ECO:0000256" key="3">
    <source>
        <dbReference type="ARBA" id="ARBA00022692"/>
    </source>
</evidence>
<feature type="transmembrane region" description="Helical" evidence="9">
    <location>
        <begin position="415"/>
        <end position="440"/>
    </location>
</feature>
<dbReference type="AlphaFoldDB" id="A0AAN8PE77"/>
<dbReference type="InterPro" id="IPR037272">
    <property type="entry name" value="SNS_sf"/>
</dbReference>
<dbReference type="GO" id="GO:0005886">
    <property type="term" value="C:plasma membrane"/>
    <property type="evidence" value="ECO:0007669"/>
    <property type="project" value="TreeGrafter"/>
</dbReference>
<dbReference type="GO" id="GO:0005283">
    <property type="term" value="F:amino acid:sodium symporter activity"/>
    <property type="evidence" value="ECO:0007669"/>
    <property type="project" value="TreeGrafter"/>
</dbReference>
<sequence>MADSTQRGNWSNWCEFLLSCVGCMVGIGNIWRFPFICYRSGGAAFLIPYFLAMAICGLPLVFLEMSYCQFSNLGPGKVWVICPLFKGIGVGMIVLTGVISCYYNVVLSWTLYYLSMSFSQTLPWSTCDQIWNTPNCIDAFGARPLSNNSINSTMLVYNVSRGNISGAVGDLTSNLTTSATEEYWKYHVLQESTGLETMGSIRWPLVGCLFAPWVCAFLCLIKGIKSSGKVVYVAATLPYFILLALLIRGCLLPGAVEGVKYYVIPRWEKLLESKVWQDAAVQVFYSAGIGWGGISTLASYNKFNNNCYRDAMILPVLDCLTSWFAGFVIFVYLGYMAHIEGKSIDDVVTSGPGLTFVTYPHAVATMPLAQLWSVLFFVMLFLVGMDSQFVHIQTIITGISDASPTIGKSSKYKMVLTAGLCCVGFLLGLPFVTQGGIHLLNLIDNYIASISVMLLACFEVLVLSWCYGVERLYGDISIMIGYRPTIIWKPLWMIISPAFIMVLWCFGIADLYKKVLENNTASWIVIIGVVIGVLPLLPIPTFAINVVKNMTGKSVTQKLRSSTKPSIKWKSVAESCDTTKEDDGLLHVPLTYIN</sequence>
<feature type="transmembrane region" description="Helical" evidence="9">
    <location>
        <begin position="230"/>
        <end position="256"/>
    </location>
</feature>
<evidence type="ECO:0000256" key="9">
    <source>
        <dbReference type="SAM" id="Phobius"/>
    </source>
</evidence>
<feature type="transmembrane region" description="Helical" evidence="9">
    <location>
        <begin position="12"/>
        <end position="31"/>
    </location>
</feature>
<feature type="transmembrane region" description="Helical" evidence="9">
    <location>
        <begin position="84"/>
        <end position="105"/>
    </location>
</feature>
<dbReference type="InterPro" id="IPR000175">
    <property type="entry name" value="Na/ntran_symport"/>
</dbReference>
<keyword evidence="3 8" id="KW-0812">Transmembrane</keyword>
<keyword evidence="6" id="KW-0915">Sodium</keyword>
<dbReference type="Pfam" id="PF00209">
    <property type="entry name" value="SNF"/>
    <property type="match status" value="1"/>
</dbReference>
<evidence type="ECO:0000313" key="10">
    <source>
        <dbReference type="EMBL" id="KAK6176952.1"/>
    </source>
</evidence>
<dbReference type="PANTHER" id="PTHR11616:SF241">
    <property type="entry name" value="SODIUM- AND CHLORIDE-DEPENDENT GLYCINE TRANSPORTER 2"/>
    <property type="match status" value="1"/>
</dbReference>
<evidence type="ECO:0000256" key="2">
    <source>
        <dbReference type="ARBA" id="ARBA00022448"/>
    </source>
</evidence>
<feature type="transmembrane region" description="Helical" evidence="9">
    <location>
        <begin position="521"/>
        <end position="544"/>
    </location>
</feature>
<feature type="transmembrane region" description="Helical" evidence="9">
    <location>
        <begin position="279"/>
        <end position="300"/>
    </location>
</feature>
<keyword evidence="8" id="KW-0769">Symport</keyword>
<organism evidence="10 11">
    <name type="scientific">Patella caerulea</name>
    <name type="common">Rayed Mediterranean limpet</name>
    <dbReference type="NCBI Taxonomy" id="87958"/>
    <lineage>
        <taxon>Eukaryota</taxon>
        <taxon>Metazoa</taxon>
        <taxon>Spiralia</taxon>
        <taxon>Lophotrochozoa</taxon>
        <taxon>Mollusca</taxon>
        <taxon>Gastropoda</taxon>
        <taxon>Patellogastropoda</taxon>
        <taxon>Patelloidea</taxon>
        <taxon>Patellidae</taxon>
        <taxon>Patella</taxon>
    </lineage>
</organism>
<evidence type="ECO:0000256" key="4">
    <source>
        <dbReference type="ARBA" id="ARBA00022989"/>
    </source>
</evidence>
<feature type="transmembrane region" description="Helical" evidence="9">
    <location>
        <begin position="43"/>
        <end position="63"/>
    </location>
</feature>
<feature type="transmembrane region" description="Helical" evidence="9">
    <location>
        <begin position="312"/>
        <end position="335"/>
    </location>
</feature>
<feature type="binding site" evidence="6">
    <location>
        <position position="29"/>
    </location>
    <ligand>
        <name>Na(+)</name>
        <dbReference type="ChEBI" id="CHEBI:29101"/>
        <label>1</label>
    </ligand>
</feature>
<evidence type="ECO:0000256" key="1">
    <source>
        <dbReference type="ARBA" id="ARBA00004141"/>
    </source>
</evidence>
<keyword evidence="5 9" id="KW-0472">Membrane</keyword>
<dbReference type="PROSITE" id="PS00610">
    <property type="entry name" value="NA_NEUROTRAN_SYMP_1"/>
    <property type="match status" value="1"/>
</dbReference>
<gene>
    <name evidence="10" type="ORF">SNE40_015153</name>
</gene>
<feature type="transmembrane region" description="Helical" evidence="9">
    <location>
        <begin position="201"/>
        <end position="221"/>
    </location>
</feature>
<keyword evidence="2 8" id="KW-0813">Transport</keyword>
<dbReference type="Proteomes" id="UP001347796">
    <property type="component" value="Unassembled WGS sequence"/>
</dbReference>
<feature type="binding site" evidence="6">
    <location>
        <position position="25"/>
    </location>
    <ligand>
        <name>Na(+)</name>
        <dbReference type="ChEBI" id="CHEBI:29101"/>
        <label>1</label>
    </ligand>
</feature>
<comment type="subcellular location">
    <subcellularLocation>
        <location evidence="1">Membrane</location>
        <topology evidence="1">Multi-pass membrane protein</topology>
    </subcellularLocation>
</comment>
<keyword evidence="7" id="KW-1015">Disulfide bond</keyword>
<dbReference type="GO" id="GO:0046872">
    <property type="term" value="F:metal ion binding"/>
    <property type="evidence" value="ECO:0007669"/>
    <property type="project" value="UniProtKB-KW"/>
</dbReference>
<dbReference type="EMBL" id="JAZGQO010000010">
    <property type="protein sequence ID" value="KAK6176952.1"/>
    <property type="molecule type" value="Genomic_DNA"/>
</dbReference>
<keyword evidence="4 9" id="KW-1133">Transmembrane helix</keyword>
<comment type="similarity">
    <text evidence="8">Belongs to the sodium:neurotransmitter symporter (SNF) (TC 2.A.22) family.</text>
</comment>
<name>A0AAN8PE77_PATCE</name>
<feature type="disulfide bond" evidence="7">
    <location>
        <begin position="127"/>
        <end position="136"/>
    </location>
</feature>
<evidence type="ECO:0000313" key="11">
    <source>
        <dbReference type="Proteomes" id="UP001347796"/>
    </source>
</evidence>
<evidence type="ECO:0000256" key="6">
    <source>
        <dbReference type="PIRSR" id="PIRSR600175-1"/>
    </source>
</evidence>
<feature type="transmembrane region" description="Helical" evidence="9">
    <location>
        <begin position="490"/>
        <end position="509"/>
    </location>
</feature>
<comment type="caution">
    <text evidence="10">The sequence shown here is derived from an EMBL/GenBank/DDBJ whole genome shotgun (WGS) entry which is preliminary data.</text>
</comment>
<dbReference type="PROSITE" id="PS00754">
    <property type="entry name" value="NA_NEUROTRAN_SYMP_2"/>
    <property type="match status" value="1"/>
</dbReference>
<feature type="transmembrane region" description="Helical" evidence="9">
    <location>
        <begin position="446"/>
        <end position="469"/>
    </location>
</feature>
<dbReference type="PRINTS" id="PR00176">
    <property type="entry name" value="NANEUSMPORT"/>
</dbReference>
<feature type="binding site" evidence="6">
    <location>
        <position position="22"/>
    </location>
    <ligand>
        <name>Na(+)</name>
        <dbReference type="ChEBI" id="CHEBI:29101"/>
        <label>1</label>
    </ligand>
</feature>
<dbReference type="GO" id="GO:0089718">
    <property type="term" value="P:amino acid import across plasma membrane"/>
    <property type="evidence" value="ECO:0007669"/>
    <property type="project" value="TreeGrafter"/>
</dbReference>
<dbReference type="PROSITE" id="PS50267">
    <property type="entry name" value="NA_NEUROTRAN_SYMP_3"/>
    <property type="match status" value="1"/>
</dbReference>
<feature type="binding site" evidence="6">
    <location>
        <position position="387"/>
    </location>
    <ligand>
        <name>Na(+)</name>
        <dbReference type="ChEBI" id="CHEBI:29101"/>
        <label>1</label>
    </ligand>
</feature>